<evidence type="ECO:0000256" key="2">
    <source>
        <dbReference type="ARBA" id="ARBA00022676"/>
    </source>
</evidence>
<sequence length="428" mass="46084">MRILMTCFAEGSHFSGSVPLAWALRTAGHEVRVASQPALTGTITGAGLTAVPVGSDPALHTVLGAVGGDIMALHDVADYLEKRHEKLPTAFLKGHETVMTALFYSWINNESMVDDLVTFARAWRPDLVIWEPFTFAGAVAARASGAAHARLLSFPDMFGSTRGLFLDRLAAGAAEHHDDTLGEWLSWTLGRYGCTFDEEAVTGQWSIDQMPPSIRLSLGHAVVPMRYIPYNGQIPTVVPDWLWAQPERPRVCVTAGMTARATGAPNAILADEVFDAVDGLDAEVVATLNAAEQDLVGTVPDNVRVVEHVPLEALLPTCTAIVHHGGAGTWATATATGVPQISLGGVWDVVYRARRIEQLGAGLYLPPGEVSASNLRATLVRVLEEPSFRQQAELLRDEVRSEPHPNEVVGVLQRLTARHHGRTATAAR</sequence>
<reference evidence="7 8" key="1">
    <citation type="submission" date="2017-05" db="EMBL/GenBank/DDBJ databases">
        <title>Biotechnological potential of actinobacteria isolated from South African environments.</title>
        <authorList>
            <person name="Le Roes-Hill M."/>
            <person name="Prins A."/>
            <person name="Durrell K.A."/>
        </authorList>
    </citation>
    <scope>NUCLEOTIDE SEQUENCE [LARGE SCALE GENOMIC DNA]</scope>
    <source>
        <strain evidence="7 8">HMC13</strain>
    </source>
</reference>
<evidence type="ECO:0000256" key="4">
    <source>
        <dbReference type="ARBA" id="ARBA00023194"/>
    </source>
</evidence>
<dbReference type="PANTHER" id="PTHR48050">
    <property type="entry name" value="STEROL 3-BETA-GLUCOSYLTRANSFERASE"/>
    <property type="match status" value="1"/>
</dbReference>
<protein>
    <submittedName>
        <fullName evidence="7">Glycosyl transferase family 28</fullName>
    </submittedName>
</protein>
<evidence type="ECO:0000259" key="5">
    <source>
        <dbReference type="Pfam" id="PF06722"/>
    </source>
</evidence>
<keyword evidence="3 7" id="KW-0808">Transferase</keyword>
<evidence type="ECO:0000313" key="8">
    <source>
        <dbReference type="Proteomes" id="UP000195105"/>
    </source>
</evidence>
<organism evidence="7 8">
    <name type="scientific">Streptomyces swartbergensis</name>
    <dbReference type="NCBI Taxonomy" id="487165"/>
    <lineage>
        <taxon>Bacteria</taxon>
        <taxon>Bacillati</taxon>
        <taxon>Actinomycetota</taxon>
        <taxon>Actinomycetes</taxon>
        <taxon>Kitasatosporales</taxon>
        <taxon>Streptomycetaceae</taxon>
        <taxon>Streptomyces</taxon>
    </lineage>
</organism>
<dbReference type="AlphaFoldDB" id="A0A2C9ZNL3"/>
<keyword evidence="8" id="KW-1185">Reference proteome</keyword>
<dbReference type="Proteomes" id="UP000195105">
    <property type="component" value="Unassembled WGS sequence"/>
</dbReference>
<evidence type="ECO:0000313" key="7">
    <source>
        <dbReference type="EMBL" id="OUD04941.1"/>
    </source>
</evidence>
<keyword evidence="4" id="KW-0045">Antibiotic biosynthesis</keyword>
<dbReference type="Pfam" id="PF06722">
    <property type="entry name" value="EryCIII-like_C"/>
    <property type="match status" value="1"/>
</dbReference>
<name>A0A2C9ZNL3_9ACTN</name>
<dbReference type="PANTHER" id="PTHR48050:SF13">
    <property type="entry name" value="STEROL 3-BETA-GLUCOSYLTRANSFERASE UGT80A2"/>
    <property type="match status" value="1"/>
</dbReference>
<proteinExistence type="inferred from homology"/>
<dbReference type="Pfam" id="PF21036">
    <property type="entry name" value="EryCIII-like_N"/>
    <property type="match status" value="1"/>
</dbReference>
<evidence type="ECO:0000256" key="3">
    <source>
        <dbReference type="ARBA" id="ARBA00022679"/>
    </source>
</evidence>
<comment type="caution">
    <text evidence="7">The sequence shown here is derived from an EMBL/GenBank/DDBJ whole genome shotgun (WGS) entry which is preliminary data.</text>
</comment>
<keyword evidence="2" id="KW-0328">Glycosyltransferase</keyword>
<dbReference type="CDD" id="cd03784">
    <property type="entry name" value="GT1_Gtf-like"/>
    <property type="match status" value="1"/>
</dbReference>
<accession>A0A2C9ZNL3</accession>
<dbReference type="Gene3D" id="3.40.50.2000">
    <property type="entry name" value="Glycogen Phosphorylase B"/>
    <property type="match status" value="2"/>
</dbReference>
<comment type="similarity">
    <text evidence="1">Belongs to the glycosyltransferase 28 family.</text>
</comment>
<dbReference type="SUPFAM" id="SSF53756">
    <property type="entry name" value="UDP-Glycosyltransferase/glycogen phosphorylase"/>
    <property type="match status" value="1"/>
</dbReference>
<dbReference type="InterPro" id="IPR010610">
    <property type="entry name" value="EryCIII-like_C"/>
</dbReference>
<evidence type="ECO:0000256" key="1">
    <source>
        <dbReference type="ARBA" id="ARBA00006962"/>
    </source>
</evidence>
<dbReference type="FunFam" id="3.40.50.2000:FF:000072">
    <property type="entry name" value="Glycosyl transferase"/>
    <property type="match status" value="1"/>
</dbReference>
<dbReference type="InterPro" id="IPR002213">
    <property type="entry name" value="UDP_glucos_trans"/>
</dbReference>
<feature type="domain" description="Erythromycin biosynthesis protein CIII-like C-terminal" evidence="5">
    <location>
        <begin position="272"/>
        <end position="414"/>
    </location>
</feature>
<dbReference type="GO" id="GO:0008194">
    <property type="term" value="F:UDP-glycosyltransferase activity"/>
    <property type="evidence" value="ECO:0007669"/>
    <property type="project" value="InterPro"/>
</dbReference>
<evidence type="ECO:0000259" key="6">
    <source>
        <dbReference type="Pfam" id="PF21036"/>
    </source>
</evidence>
<dbReference type="NCBIfam" id="TIGR04516">
    <property type="entry name" value="glycosyl_450act"/>
    <property type="match status" value="1"/>
</dbReference>
<dbReference type="InterPro" id="IPR050426">
    <property type="entry name" value="Glycosyltransferase_28"/>
</dbReference>
<dbReference type="EMBL" id="NGFN01000004">
    <property type="protein sequence ID" value="OUD04941.1"/>
    <property type="molecule type" value="Genomic_DNA"/>
</dbReference>
<feature type="domain" description="Erythromycin biosynthesis protein CIII-like N-terminal" evidence="6">
    <location>
        <begin position="22"/>
        <end position="256"/>
    </location>
</feature>
<dbReference type="InterPro" id="IPR048284">
    <property type="entry name" value="EryCIII-like_N"/>
</dbReference>
<gene>
    <name evidence="7" type="ORF">CA983_01435</name>
</gene>
<dbReference type="GO" id="GO:0017000">
    <property type="term" value="P:antibiotic biosynthetic process"/>
    <property type="evidence" value="ECO:0007669"/>
    <property type="project" value="UniProtKB-KW"/>
</dbReference>
<dbReference type="GO" id="GO:0016758">
    <property type="term" value="F:hexosyltransferase activity"/>
    <property type="evidence" value="ECO:0007669"/>
    <property type="project" value="UniProtKB-ARBA"/>
</dbReference>
<dbReference type="InterPro" id="IPR030953">
    <property type="entry name" value="Glycosyl_450act"/>
</dbReference>
<dbReference type="RefSeq" id="WP_086599021.1">
    <property type="nucleotide sequence ID" value="NZ_NGFN01000004.1"/>
</dbReference>